<protein>
    <recommendedName>
        <fullName evidence="3">Zinc-finger domain-containing protein</fullName>
    </recommendedName>
</protein>
<evidence type="ECO:0000256" key="1">
    <source>
        <dbReference type="SAM" id="Phobius"/>
    </source>
</evidence>
<feature type="transmembrane region" description="Helical" evidence="1">
    <location>
        <begin position="81"/>
        <end position="100"/>
    </location>
</feature>
<dbReference type="EMBL" id="UOFT01000042">
    <property type="protein sequence ID" value="VAW95092.1"/>
    <property type="molecule type" value="Genomic_DNA"/>
</dbReference>
<reference evidence="2" key="1">
    <citation type="submission" date="2018-06" db="EMBL/GenBank/DDBJ databases">
        <authorList>
            <person name="Zhirakovskaya E."/>
        </authorList>
    </citation>
    <scope>NUCLEOTIDE SEQUENCE</scope>
</reference>
<keyword evidence="1" id="KW-0472">Membrane</keyword>
<keyword evidence="1" id="KW-0812">Transmembrane</keyword>
<proteinExistence type="predicted"/>
<dbReference type="AlphaFoldDB" id="A0A3B1A5S0"/>
<evidence type="ECO:0008006" key="3">
    <source>
        <dbReference type="Google" id="ProtNLM"/>
    </source>
</evidence>
<accession>A0A3B1A5S0</accession>
<evidence type="ECO:0000313" key="2">
    <source>
        <dbReference type="EMBL" id="VAW95092.1"/>
    </source>
</evidence>
<organism evidence="2">
    <name type="scientific">hydrothermal vent metagenome</name>
    <dbReference type="NCBI Taxonomy" id="652676"/>
    <lineage>
        <taxon>unclassified sequences</taxon>
        <taxon>metagenomes</taxon>
        <taxon>ecological metagenomes</taxon>
    </lineage>
</organism>
<gene>
    <name evidence="2" type="ORF">MNBD_GAMMA23-450</name>
</gene>
<sequence length="224" mass="25065">MECRQIHKMIDEMLSGTASHVQLQVVEQHITGCEQCHEHLHTSRELSLSLRAMEIPEPSADFAERVFSALDEVETKKPRHWFAAGFGSAIAASIVFWFVFFQTGNLQQSGFEQSFQLSATVEMVPNEVKRVSLVFNAVESIEMATISIELPEHVVLKGYPSRRIISWKTSLKQGTNRLSLPLIASQVMQGSVVARLTRGKQVRAFKIQLQAKNTIVGSLKSVNV</sequence>
<keyword evidence="1" id="KW-1133">Transmembrane helix</keyword>
<name>A0A3B1A5S0_9ZZZZ</name>